<comment type="caution">
    <text evidence="2">The sequence shown here is derived from an EMBL/GenBank/DDBJ whole genome shotgun (WGS) entry which is preliminary data.</text>
</comment>
<sequence>MQLAQVLDVIEALFRAAAHPEIEAVERFGAGTAPGGPSPAGVRIRYGDGALAYLWGAIWPQETDLPVPEVLPPPAGRRPDRVVVLAVMLLDAARPAAFRSWQLVALADLGPGGERGKAPRGVRIVCADGTSLLLRATAAGGPDRAAEQEPYPDYRIPAGLGAALSAGLPTGVSAGLPAGLPAGVSAG</sequence>
<dbReference type="Proteomes" id="UP000631312">
    <property type="component" value="Unassembled WGS sequence"/>
</dbReference>
<proteinExistence type="predicted"/>
<protein>
    <submittedName>
        <fullName evidence="2">Uncharacterized protein</fullName>
    </submittedName>
</protein>
<evidence type="ECO:0000313" key="2">
    <source>
        <dbReference type="EMBL" id="MBB4749667.1"/>
    </source>
</evidence>
<name>A0A7W7HFR0_9ACTN</name>
<evidence type="ECO:0000313" key="4">
    <source>
        <dbReference type="Proteomes" id="UP000631312"/>
    </source>
</evidence>
<reference evidence="1 4" key="2">
    <citation type="submission" date="2021-01" db="EMBL/GenBank/DDBJ databases">
        <title>Whole genome shotgun sequence of Actinoplanes lobatus NBRC 12513.</title>
        <authorList>
            <person name="Komaki H."/>
            <person name="Tamura T."/>
        </authorList>
    </citation>
    <scope>NUCLEOTIDE SEQUENCE [LARGE SCALE GENOMIC DNA]</scope>
    <source>
        <strain evidence="1 4">NBRC 12513</strain>
    </source>
</reference>
<evidence type="ECO:0000313" key="3">
    <source>
        <dbReference type="Proteomes" id="UP000590511"/>
    </source>
</evidence>
<dbReference type="RefSeq" id="WP_188121946.1">
    <property type="nucleotide sequence ID" value="NZ_BOMP01000020.1"/>
</dbReference>
<organism evidence="2 3">
    <name type="scientific">Actinoplanes lobatus</name>
    <dbReference type="NCBI Taxonomy" id="113568"/>
    <lineage>
        <taxon>Bacteria</taxon>
        <taxon>Bacillati</taxon>
        <taxon>Actinomycetota</taxon>
        <taxon>Actinomycetes</taxon>
        <taxon>Micromonosporales</taxon>
        <taxon>Micromonosporaceae</taxon>
        <taxon>Actinoplanes</taxon>
    </lineage>
</organism>
<gene>
    <name evidence="1" type="ORF">Alo02nite_13040</name>
    <name evidence="2" type="ORF">BJ964_003828</name>
</gene>
<dbReference type="Proteomes" id="UP000590511">
    <property type="component" value="Unassembled WGS sequence"/>
</dbReference>
<evidence type="ECO:0000313" key="1">
    <source>
        <dbReference type="EMBL" id="GIE38406.1"/>
    </source>
</evidence>
<accession>A0A7W7HFR0</accession>
<keyword evidence="4" id="KW-1185">Reference proteome</keyword>
<dbReference type="AlphaFoldDB" id="A0A7W7HFR0"/>
<reference evidence="2 3" key="1">
    <citation type="submission" date="2020-08" db="EMBL/GenBank/DDBJ databases">
        <title>Sequencing the genomes of 1000 actinobacteria strains.</title>
        <authorList>
            <person name="Klenk H.-P."/>
        </authorList>
    </citation>
    <scope>NUCLEOTIDE SEQUENCE [LARGE SCALE GENOMIC DNA]</scope>
    <source>
        <strain evidence="2 3">DSM 43150</strain>
    </source>
</reference>
<dbReference type="EMBL" id="BOMP01000020">
    <property type="protein sequence ID" value="GIE38406.1"/>
    <property type="molecule type" value="Genomic_DNA"/>
</dbReference>
<dbReference type="EMBL" id="JACHNC010000001">
    <property type="protein sequence ID" value="MBB4749667.1"/>
    <property type="molecule type" value="Genomic_DNA"/>
</dbReference>